<evidence type="ECO:0000313" key="1">
    <source>
        <dbReference type="EMBL" id="KAH0593181.1"/>
    </source>
</evidence>
<protein>
    <submittedName>
        <fullName evidence="1">Uncharacterized protein</fullName>
    </submittedName>
</protein>
<evidence type="ECO:0000313" key="2">
    <source>
        <dbReference type="Proteomes" id="UP000764110"/>
    </source>
</evidence>
<name>A0A9P8M3Z1_9HYPO</name>
<comment type="caution">
    <text evidence="1">The sequence shown here is derived from an EMBL/GenBank/DDBJ whole genome shotgun (WGS) entry which is preliminary data.</text>
</comment>
<organism evidence="1 2">
    <name type="scientific">Metarhizium humberi</name>
    <dbReference type="NCBI Taxonomy" id="2596975"/>
    <lineage>
        <taxon>Eukaryota</taxon>
        <taxon>Fungi</taxon>
        <taxon>Dikarya</taxon>
        <taxon>Ascomycota</taxon>
        <taxon>Pezizomycotina</taxon>
        <taxon>Sordariomycetes</taxon>
        <taxon>Hypocreomycetidae</taxon>
        <taxon>Hypocreales</taxon>
        <taxon>Clavicipitaceae</taxon>
        <taxon>Metarhizium</taxon>
    </lineage>
</organism>
<dbReference type="Gene3D" id="3.40.50.1820">
    <property type="entry name" value="alpha/beta hydrolase"/>
    <property type="match status" value="1"/>
</dbReference>
<sequence>MEEANQKLFEQVIQGGLFPVGPAVDGKWVKTMPPSALAQGSYWKQLDSAIVSHVTNESGPFILKGIVDQASFDKYLAEFLPGDALEPQRSLIKKEYDCQAVFDGDFQACAGAVIERLVIICNTWYLADAYPDKTCAM</sequence>
<reference evidence="1 2" key="1">
    <citation type="submission" date="2020-07" db="EMBL/GenBank/DDBJ databases">
        <title>Metarhizium humberi genome.</title>
        <authorList>
            <person name="Lysoe E."/>
        </authorList>
    </citation>
    <scope>NUCLEOTIDE SEQUENCE [LARGE SCALE GENOMIC DNA]</scope>
    <source>
        <strain evidence="1 2">ESALQ1638</strain>
    </source>
</reference>
<keyword evidence="2" id="KW-1185">Reference proteome</keyword>
<dbReference type="AlphaFoldDB" id="A0A9P8M3Z1"/>
<dbReference type="EMBL" id="JACEFI010000023">
    <property type="protein sequence ID" value="KAH0593181.1"/>
    <property type="molecule type" value="Genomic_DNA"/>
</dbReference>
<dbReference type="Proteomes" id="UP000764110">
    <property type="component" value="Unassembled WGS sequence"/>
</dbReference>
<proteinExistence type="predicted"/>
<gene>
    <name evidence="1" type="ORF">MHUMG1_09183</name>
</gene>
<accession>A0A9P8M3Z1</accession>
<dbReference type="InterPro" id="IPR029058">
    <property type="entry name" value="AB_hydrolase_fold"/>
</dbReference>